<evidence type="ECO:0000313" key="1">
    <source>
        <dbReference type="EMBL" id="WRQ85722.1"/>
    </source>
</evidence>
<name>A0ABZ1C230_9BACT</name>
<sequence>MKTNLLFLINLGIVLTLHSESEMEIPFKHGHIQRNGDFEEFSIESGVVVSDEIKEYYGEWNGGSVDGFHVYKINESQLILIEYFLCFRGSINGLTSEDSLYWLRNQPNLLRRKENGGGGFIPFAIGEVVRNMNSKNGRKVLLALNGMADGNVVIVDIVSGAVEGLGISFGSLIEQSSIVDFDSVE</sequence>
<protein>
    <submittedName>
        <fullName evidence="1">Uncharacterized protein</fullName>
    </submittedName>
</protein>
<evidence type="ECO:0000313" key="2">
    <source>
        <dbReference type="Proteomes" id="UP000738431"/>
    </source>
</evidence>
<proteinExistence type="predicted"/>
<accession>A0ABZ1C230</accession>
<organism evidence="1 2">
    <name type="scientific">Actomonas aquatica</name>
    <dbReference type="NCBI Taxonomy" id="2866162"/>
    <lineage>
        <taxon>Bacteria</taxon>
        <taxon>Pseudomonadati</taxon>
        <taxon>Verrucomicrobiota</taxon>
        <taxon>Opitutia</taxon>
        <taxon>Opitutales</taxon>
        <taxon>Opitutaceae</taxon>
        <taxon>Actomonas</taxon>
    </lineage>
</organism>
<keyword evidence="2" id="KW-1185">Reference proteome</keyword>
<reference evidence="1 2" key="1">
    <citation type="submission" date="2023-12" db="EMBL/GenBank/DDBJ databases">
        <title>Description of an unclassified Opitutus bacterium of Verrucomicrobiota.</title>
        <authorList>
            <person name="Zhang D.-F."/>
        </authorList>
    </citation>
    <scope>NUCLEOTIDE SEQUENCE [LARGE SCALE GENOMIC DNA]</scope>
    <source>
        <strain evidence="1 2">WL0086</strain>
    </source>
</reference>
<dbReference type="RefSeq" id="WP_221032739.1">
    <property type="nucleotide sequence ID" value="NZ_CP139781.1"/>
</dbReference>
<dbReference type="EMBL" id="CP139781">
    <property type="protein sequence ID" value="WRQ85722.1"/>
    <property type="molecule type" value="Genomic_DNA"/>
</dbReference>
<dbReference type="Proteomes" id="UP000738431">
    <property type="component" value="Chromosome"/>
</dbReference>
<gene>
    <name evidence="1" type="ORF">K1X11_012990</name>
</gene>